<comment type="pathway">
    <text evidence="2">Protein modification; protein glycosylation.</text>
</comment>
<organism evidence="13 14">
    <name type="scientific">Extremus antarcticus</name>
    <dbReference type="NCBI Taxonomy" id="702011"/>
    <lineage>
        <taxon>Eukaryota</taxon>
        <taxon>Fungi</taxon>
        <taxon>Dikarya</taxon>
        <taxon>Ascomycota</taxon>
        <taxon>Pezizomycotina</taxon>
        <taxon>Dothideomycetes</taxon>
        <taxon>Dothideomycetidae</taxon>
        <taxon>Mycosphaerellales</taxon>
        <taxon>Extremaceae</taxon>
        <taxon>Extremus</taxon>
    </lineage>
</organism>
<keyword evidence="10" id="KW-1133">Transmembrane helix</keyword>
<evidence type="ECO:0000256" key="4">
    <source>
        <dbReference type="ARBA" id="ARBA00012557"/>
    </source>
</evidence>
<feature type="domain" description="Fringe-like glycosyltransferase" evidence="12">
    <location>
        <begin position="199"/>
        <end position="308"/>
    </location>
</feature>
<keyword evidence="14" id="KW-1185">Reference proteome</keyword>
<evidence type="ECO:0000259" key="12">
    <source>
        <dbReference type="Pfam" id="PF02434"/>
    </source>
</evidence>
<dbReference type="PANTHER" id="PTHR23033:SF47">
    <property type="entry name" value="APPLE DOMAIN-CONTAINING PROTEIN-RELATED"/>
    <property type="match status" value="1"/>
</dbReference>
<dbReference type="Proteomes" id="UP001271007">
    <property type="component" value="Unassembled WGS sequence"/>
</dbReference>
<accession>A0AAJ0GBA0</accession>
<evidence type="ECO:0000256" key="1">
    <source>
        <dbReference type="ARBA" id="ARBA00004606"/>
    </source>
</evidence>
<evidence type="ECO:0000256" key="11">
    <source>
        <dbReference type="ARBA" id="ARBA00023136"/>
    </source>
</evidence>
<evidence type="ECO:0000256" key="7">
    <source>
        <dbReference type="ARBA" id="ARBA00022692"/>
    </source>
</evidence>
<keyword evidence="11" id="KW-0472">Membrane</keyword>
<gene>
    <name evidence="13" type="ORF">LTR09_003410</name>
</gene>
<dbReference type="GO" id="GO:0016020">
    <property type="term" value="C:membrane"/>
    <property type="evidence" value="ECO:0007669"/>
    <property type="project" value="UniProtKB-SubCell"/>
</dbReference>
<keyword evidence="9" id="KW-0735">Signal-anchor</keyword>
<keyword evidence="5" id="KW-0328">Glycosyltransferase</keyword>
<evidence type="ECO:0000256" key="3">
    <source>
        <dbReference type="ARBA" id="ARBA00006462"/>
    </source>
</evidence>
<evidence type="ECO:0000313" key="14">
    <source>
        <dbReference type="Proteomes" id="UP001271007"/>
    </source>
</evidence>
<evidence type="ECO:0000256" key="2">
    <source>
        <dbReference type="ARBA" id="ARBA00004922"/>
    </source>
</evidence>
<evidence type="ECO:0000256" key="9">
    <source>
        <dbReference type="ARBA" id="ARBA00022968"/>
    </source>
</evidence>
<dbReference type="Gene3D" id="3.90.550.50">
    <property type="match status" value="1"/>
</dbReference>
<sequence>MPGHLWNGRTSKTITVSLLVGSALVLALFSAHTLYTSKEAQVALLGTQHTVQDPHINYASPRKSEEASMPAFCDVFDVSKIAISIKTGATEARNKIPTQLTTFLRCIPDPMIFSDLQQRIGSHDLEDVLSGYPRTQGNADFNLYRTQQQYAEQGRETELARLDKIPIPFEDWRTAGKNAAWALDKYKFLPMIKRAWDRQPGKEWYIFIEADTYVSISNLLRFLDTQDCKQRLYFGNGVRMFEHNTPLDFAHGGSGFILSGATVEAFAQACHNITHKFTPARISEWWYGDFVVADALDEELNIQVTDITPMINADEPAMLPFDRSTWCRPVITLHHLHPRQFDDMYKFQKSRNFSELLFRDVYAATYKNGLPLMGDLWDNASDDRRYNLDIRPNDLTRIDAGSDDEELRDPHNSYKACEAACDQNGHCFQFSYLVRMKQRDDGGLEATPECHLSRVFRFGKEVHPDAHAPGTQWTSGWRTDRIRKFIEENQECTDLNFGLS</sequence>
<dbReference type="GO" id="GO:0000166">
    <property type="term" value="F:nucleotide binding"/>
    <property type="evidence" value="ECO:0007669"/>
    <property type="project" value="UniProtKB-KW"/>
</dbReference>
<comment type="subcellular location">
    <subcellularLocation>
        <location evidence="1">Membrane</location>
        <topology evidence="1">Single-pass type II membrane protein</topology>
    </subcellularLocation>
</comment>
<reference evidence="13" key="1">
    <citation type="submission" date="2023-04" db="EMBL/GenBank/DDBJ databases">
        <title>Black Yeasts Isolated from many extreme environments.</title>
        <authorList>
            <person name="Coleine C."/>
            <person name="Stajich J.E."/>
            <person name="Selbmann L."/>
        </authorList>
    </citation>
    <scope>NUCLEOTIDE SEQUENCE</scope>
    <source>
        <strain evidence="13">CCFEE 5312</strain>
    </source>
</reference>
<keyword evidence="6" id="KW-0808">Transferase</keyword>
<evidence type="ECO:0000313" key="13">
    <source>
        <dbReference type="EMBL" id="KAK3055490.1"/>
    </source>
</evidence>
<evidence type="ECO:0000256" key="5">
    <source>
        <dbReference type="ARBA" id="ARBA00022676"/>
    </source>
</evidence>
<evidence type="ECO:0000256" key="10">
    <source>
        <dbReference type="ARBA" id="ARBA00022989"/>
    </source>
</evidence>
<keyword evidence="7" id="KW-0812">Transmembrane</keyword>
<dbReference type="EC" id="2.4.1.122" evidence="4"/>
<dbReference type="InterPro" id="IPR003378">
    <property type="entry name" value="Fringe-like_glycosylTrfase"/>
</dbReference>
<dbReference type="PANTHER" id="PTHR23033">
    <property type="entry name" value="BETA1,3-GALACTOSYLTRANSFERASE"/>
    <property type="match status" value="1"/>
</dbReference>
<protein>
    <recommendedName>
        <fullName evidence="4">N-acetylgalactosaminide beta-1,3-galactosyltransferase</fullName>
        <ecNumber evidence="4">2.4.1.122</ecNumber>
    </recommendedName>
</protein>
<evidence type="ECO:0000256" key="6">
    <source>
        <dbReference type="ARBA" id="ARBA00022679"/>
    </source>
</evidence>
<dbReference type="AlphaFoldDB" id="A0AAJ0GBA0"/>
<dbReference type="InterPro" id="IPR026050">
    <property type="entry name" value="C1GALT1/C1GALT1_chp1"/>
</dbReference>
<dbReference type="GO" id="GO:0016263">
    <property type="term" value="F:glycoprotein-N-acetylgalactosamine 3-beta-galactosyltransferase activity"/>
    <property type="evidence" value="ECO:0007669"/>
    <property type="project" value="UniProtKB-EC"/>
</dbReference>
<comment type="similarity">
    <text evidence="3">Belongs to the glycosyltransferase 31 family. Beta3-Gal-T subfamily.</text>
</comment>
<comment type="caution">
    <text evidence="13">The sequence shown here is derived from an EMBL/GenBank/DDBJ whole genome shotgun (WGS) entry which is preliminary data.</text>
</comment>
<dbReference type="Pfam" id="PF02434">
    <property type="entry name" value="Fringe"/>
    <property type="match status" value="1"/>
</dbReference>
<dbReference type="EMBL" id="JAWDJX010000008">
    <property type="protein sequence ID" value="KAK3055490.1"/>
    <property type="molecule type" value="Genomic_DNA"/>
</dbReference>
<proteinExistence type="inferred from homology"/>
<evidence type="ECO:0000256" key="8">
    <source>
        <dbReference type="ARBA" id="ARBA00022741"/>
    </source>
</evidence>
<keyword evidence="8" id="KW-0547">Nucleotide-binding</keyword>
<name>A0AAJ0GBA0_9PEZI</name>